<gene>
    <name evidence="2" type="ORF">QP433_07830</name>
</gene>
<dbReference type="Pfam" id="PF03780">
    <property type="entry name" value="Asp23"/>
    <property type="match status" value="1"/>
</dbReference>
<evidence type="ECO:0000256" key="1">
    <source>
        <dbReference type="ARBA" id="ARBA00005721"/>
    </source>
</evidence>
<dbReference type="PANTHER" id="PTHR34297">
    <property type="entry name" value="HYPOTHETICAL CYTOSOLIC PROTEIN-RELATED"/>
    <property type="match status" value="1"/>
</dbReference>
<dbReference type="Proteomes" id="UP001229251">
    <property type="component" value="Unassembled WGS sequence"/>
</dbReference>
<reference evidence="2" key="1">
    <citation type="submission" date="2023-05" db="EMBL/GenBank/DDBJ databases">
        <title>Cataloging the Phylogenetic Diversity of Human Bladder Bacteria.</title>
        <authorList>
            <person name="Du J."/>
        </authorList>
    </citation>
    <scope>NUCLEOTIDE SEQUENCE</scope>
    <source>
        <strain evidence="2">UMB1231</strain>
    </source>
</reference>
<dbReference type="InterPro" id="IPR005531">
    <property type="entry name" value="Asp23"/>
</dbReference>
<accession>A0AAJ1Q751</accession>
<sequence>MPMKSKNQAVAFERQEGFDLGEINITTGVLEDIAAKAASEVDGVIRPTAKGEGNNFFRFESSSLNAKLKQEADKMRIDVYIKLHYGYSVPQVAMQVQDRIKEQILFMTDLVIDQVNVHVTAIETDSSSEASFFQLDDEIIEEVEG</sequence>
<comment type="caution">
    <text evidence="2">The sequence shown here is derived from an EMBL/GenBank/DDBJ whole genome shotgun (WGS) entry which is preliminary data.</text>
</comment>
<proteinExistence type="inferred from homology"/>
<name>A0AAJ1Q751_9LACT</name>
<comment type="similarity">
    <text evidence="1">Belongs to the asp23 family.</text>
</comment>
<dbReference type="RefSeq" id="WP_070609848.1">
    <property type="nucleotide sequence ID" value="NZ_JASOOE010000017.1"/>
</dbReference>
<organism evidence="2 3">
    <name type="scientific">Facklamia hominis</name>
    <dbReference type="NCBI Taxonomy" id="178214"/>
    <lineage>
        <taxon>Bacteria</taxon>
        <taxon>Bacillati</taxon>
        <taxon>Bacillota</taxon>
        <taxon>Bacilli</taxon>
        <taxon>Lactobacillales</taxon>
        <taxon>Aerococcaceae</taxon>
        <taxon>Facklamia</taxon>
    </lineage>
</organism>
<dbReference type="AlphaFoldDB" id="A0AAJ1Q751"/>
<evidence type="ECO:0000313" key="3">
    <source>
        <dbReference type="Proteomes" id="UP001229251"/>
    </source>
</evidence>
<evidence type="ECO:0000313" key="2">
    <source>
        <dbReference type="EMBL" id="MDK7187888.1"/>
    </source>
</evidence>
<dbReference type="EMBL" id="JASOOE010000017">
    <property type="protein sequence ID" value="MDK7187888.1"/>
    <property type="molecule type" value="Genomic_DNA"/>
</dbReference>
<protein>
    <submittedName>
        <fullName evidence="2">Asp23/Gls24 family envelope stress response protein</fullName>
    </submittedName>
</protein>